<gene>
    <name evidence="2" type="ORF">VNO78_35889</name>
</gene>
<proteinExistence type="predicted"/>
<dbReference type="Proteomes" id="UP001386955">
    <property type="component" value="Unassembled WGS sequence"/>
</dbReference>
<organism evidence="2 3">
    <name type="scientific">Psophocarpus tetragonolobus</name>
    <name type="common">Winged bean</name>
    <name type="synonym">Dolichos tetragonolobus</name>
    <dbReference type="NCBI Taxonomy" id="3891"/>
    <lineage>
        <taxon>Eukaryota</taxon>
        <taxon>Viridiplantae</taxon>
        <taxon>Streptophyta</taxon>
        <taxon>Embryophyta</taxon>
        <taxon>Tracheophyta</taxon>
        <taxon>Spermatophyta</taxon>
        <taxon>Magnoliopsida</taxon>
        <taxon>eudicotyledons</taxon>
        <taxon>Gunneridae</taxon>
        <taxon>Pentapetalae</taxon>
        <taxon>rosids</taxon>
        <taxon>fabids</taxon>
        <taxon>Fabales</taxon>
        <taxon>Fabaceae</taxon>
        <taxon>Papilionoideae</taxon>
        <taxon>50 kb inversion clade</taxon>
        <taxon>NPAAA clade</taxon>
        <taxon>indigoferoid/millettioid clade</taxon>
        <taxon>Phaseoleae</taxon>
        <taxon>Psophocarpus</taxon>
    </lineage>
</organism>
<evidence type="ECO:0000313" key="2">
    <source>
        <dbReference type="EMBL" id="KAK7375196.1"/>
    </source>
</evidence>
<accession>A0AAN9NLI2</accession>
<comment type="caution">
    <text evidence="2">The sequence shown here is derived from an EMBL/GenBank/DDBJ whole genome shotgun (WGS) entry which is preliminary data.</text>
</comment>
<keyword evidence="3" id="KW-1185">Reference proteome</keyword>
<protein>
    <submittedName>
        <fullName evidence="2">Uncharacterized protein</fullName>
    </submittedName>
</protein>
<sequence>MAIRANVWWPTSLELLLRLLTHTRERFSKIVGSPYHIMLKVFRRNYGSKVDVWSVGFTVVWGYPFWEVAMVVMVK</sequence>
<name>A0AAN9NLI2_PSOTE</name>
<evidence type="ECO:0000256" key="1">
    <source>
        <dbReference type="SAM" id="Phobius"/>
    </source>
</evidence>
<dbReference type="EMBL" id="JAYMYS010000066">
    <property type="protein sequence ID" value="KAK7375196.1"/>
    <property type="molecule type" value="Genomic_DNA"/>
</dbReference>
<evidence type="ECO:0000313" key="3">
    <source>
        <dbReference type="Proteomes" id="UP001386955"/>
    </source>
</evidence>
<dbReference type="AlphaFoldDB" id="A0AAN9NLI2"/>
<keyword evidence="1" id="KW-1133">Transmembrane helix</keyword>
<reference evidence="2 3" key="1">
    <citation type="submission" date="2024-01" db="EMBL/GenBank/DDBJ databases">
        <title>The genomes of 5 underutilized Papilionoideae crops provide insights into root nodulation and disease resistanc.</title>
        <authorList>
            <person name="Jiang F."/>
        </authorList>
    </citation>
    <scope>NUCLEOTIDE SEQUENCE [LARGE SCALE GENOMIC DNA]</scope>
    <source>
        <strain evidence="2">DUOXIRENSHENG_FW03</strain>
        <tissue evidence="2">Leaves</tissue>
    </source>
</reference>
<keyword evidence="1" id="KW-0472">Membrane</keyword>
<keyword evidence="1" id="KW-0812">Transmembrane</keyword>
<feature type="transmembrane region" description="Helical" evidence="1">
    <location>
        <begin position="52"/>
        <end position="74"/>
    </location>
</feature>